<proteinExistence type="predicted"/>
<gene>
    <name evidence="1" type="ORF">GTH32_04695</name>
</gene>
<protein>
    <recommendedName>
        <fullName evidence="3">Osmotically inducible protein OsmC</fullName>
    </recommendedName>
</protein>
<accession>A0A7X5RK96</accession>
<keyword evidence="2" id="KW-1185">Reference proteome</keyword>
<name>A0A7X5RK96_9ALTE</name>
<comment type="caution">
    <text evidence="1">The sequence shown here is derived from an EMBL/GenBank/DDBJ whole genome shotgun (WGS) entry which is preliminary data.</text>
</comment>
<dbReference type="EMBL" id="JAAAWN010000004">
    <property type="protein sequence ID" value="NDV90496.1"/>
    <property type="molecule type" value="Genomic_DNA"/>
</dbReference>
<dbReference type="InterPro" id="IPR003718">
    <property type="entry name" value="OsmC/Ohr_fam"/>
</dbReference>
<dbReference type="Proteomes" id="UP000470213">
    <property type="component" value="Unassembled WGS sequence"/>
</dbReference>
<evidence type="ECO:0000313" key="2">
    <source>
        <dbReference type="Proteomes" id="UP000470213"/>
    </source>
</evidence>
<dbReference type="SUPFAM" id="SSF82784">
    <property type="entry name" value="OsmC-like"/>
    <property type="match status" value="1"/>
</dbReference>
<dbReference type="RefSeq" id="WP_163084085.1">
    <property type="nucleotide sequence ID" value="NZ_JAAAWN010000004.1"/>
</dbReference>
<evidence type="ECO:0000313" key="1">
    <source>
        <dbReference type="EMBL" id="NDV90496.1"/>
    </source>
</evidence>
<dbReference type="Pfam" id="PF02566">
    <property type="entry name" value="OsmC"/>
    <property type="match status" value="1"/>
</dbReference>
<reference evidence="1 2" key="1">
    <citation type="submission" date="2020-01" db="EMBL/GenBank/DDBJ databases">
        <authorList>
            <person name="Chen J."/>
            <person name="Zhu S."/>
            <person name="Yang J."/>
        </authorList>
    </citation>
    <scope>NUCLEOTIDE SEQUENCE [LARGE SCALE GENOMIC DNA]</scope>
    <source>
        <strain evidence="1 2">345S023</strain>
    </source>
</reference>
<dbReference type="AlphaFoldDB" id="A0A7X5RK96"/>
<dbReference type="PANTHER" id="PTHR39624">
    <property type="entry name" value="PROTEIN INVOLVED IN RIMO-MEDIATED BETA-METHYLTHIOLATION OF RIBOSOMAL PROTEIN S12 YCAO"/>
    <property type="match status" value="1"/>
</dbReference>
<organism evidence="1 2">
    <name type="scientific">Alteromonas profundi</name>
    <dbReference type="NCBI Taxonomy" id="2696062"/>
    <lineage>
        <taxon>Bacteria</taxon>
        <taxon>Pseudomonadati</taxon>
        <taxon>Pseudomonadota</taxon>
        <taxon>Gammaproteobacteria</taxon>
        <taxon>Alteromonadales</taxon>
        <taxon>Alteromonadaceae</taxon>
        <taxon>Alteromonas/Salinimonas group</taxon>
        <taxon>Alteromonas</taxon>
    </lineage>
</organism>
<dbReference type="Gene3D" id="3.30.300.20">
    <property type="match status" value="1"/>
</dbReference>
<sequence>MKIDIALLEGQKLQASFGKHQIISDQSVSAGGDESYPEPFDYFLASMPLCAAFYIRKFCEARDISTEGITLSQEHSTIGEDKFRKAFSIKVSLPKDFPEKYKKAVLAAANSCTVKKVVQAMPEFNIQIEEE</sequence>
<dbReference type="PANTHER" id="PTHR39624:SF2">
    <property type="entry name" value="OSMC-LIKE PROTEIN"/>
    <property type="match status" value="1"/>
</dbReference>
<dbReference type="InterPro" id="IPR036102">
    <property type="entry name" value="OsmC/Ohrsf"/>
</dbReference>
<dbReference type="InterPro" id="IPR015946">
    <property type="entry name" value="KH_dom-like_a/b"/>
</dbReference>
<evidence type="ECO:0008006" key="3">
    <source>
        <dbReference type="Google" id="ProtNLM"/>
    </source>
</evidence>